<comment type="caution">
    <text evidence="3">The sequence shown here is derived from an EMBL/GenBank/DDBJ whole genome shotgun (WGS) entry which is preliminary data.</text>
</comment>
<dbReference type="InterPro" id="IPR058581">
    <property type="entry name" value="TM_HPP"/>
</dbReference>
<feature type="domain" description="HPP transmembrane region" evidence="2">
    <location>
        <begin position="23"/>
        <end position="161"/>
    </location>
</feature>
<feature type="transmembrane region" description="Helical" evidence="1">
    <location>
        <begin position="72"/>
        <end position="93"/>
    </location>
</feature>
<feature type="transmembrane region" description="Helical" evidence="1">
    <location>
        <begin position="105"/>
        <end position="123"/>
    </location>
</feature>
<dbReference type="RefSeq" id="WP_250874450.1">
    <property type="nucleotide sequence ID" value="NZ_JALXFV010000007.1"/>
</dbReference>
<organism evidence="3 4">
    <name type="scientific">Halomarina rubra</name>
    <dbReference type="NCBI Taxonomy" id="2071873"/>
    <lineage>
        <taxon>Archaea</taxon>
        <taxon>Methanobacteriati</taxon>
        <taxon>Methanobacteriota</taxon>
        <taxon>Stenosarchaea group</taxon>
        <taxon>Halobacteria</taxon>
        <taxon>Halobacteriales</taxon>
        <taxon>Natronomonadaceae</taxon>
        <taxon>Halomarina</taxon>
    </lineage>
</organism>
<evidence type="ECO:0000313" key="3">
    <source>
        <dbReference type="EMBL" id="MFD1514521.1"/>
    </source>
</evidence>
<feature type="transmembrane region" description="Helical" evidence="1">
    <location>
        <begin position="12"/>
        <end position="35"/>
    </location>
</feature>
<dbReference type="Proteomes" id="UP001597187">
    <property type="component" value="Unassembled WGS sequence"/>
</dbReference>
<accession>A0ABD6AY54</accession>
<evidence type="ECO:0000259" key="2">
    <source>
        <dbReference type="Pfam" id="PF04982"/>
    </source>
</evidence>
<gene>
    <name evidence="3" type="ORF">ACFSBT_14665</name>
</gene>
<feature type="transmembrane region" description="Helical" evidence="1">
    <location>
        <begin position="41"/>
        <end position="60"/>
    </location>
</feature>
<sequence length="173" mass="17701">MGVLESANDRPTTVEVIFSTGRTLSLLAVLVGLAWGTGQPFVFPSLGPSAYALAITPSAATSQWQRTIGGHFFGVLSGMVAYHALAPGLTIVSTPSAFSPGGFRLVLSGFVAVGLTTIAMLRTDYRHAPACATTLIISLGLLTTVVDAAIIMVSVCLLVLVDSLLPAGGVAGR</sequence>
<dbReference type="EMBL" id="JBHUDC010000007">
    <property type="protein sequence ID" value="MFD1514521.1"/>
    <property type="molecule type" value="Genomic_DNA"/>
</dbReference>
<feature type="transmembrane region" description="Helical" evidence="1">
    <location>
        <begin position="135"/>
        <end position="161"/>
    </location>
</feature>
<protein>
    <submittedName>
        <fullName evidence="3">HPP family protein</fullName>
    </submittedName>
</protein>
<keyword evidence="1" id="KW-0812">Transmembrane</keyword>
<keyword evidence="1" id="KW-0472">Membrane</keyword>
<evidence type="ECO:0000313" key="4">
    <source>
        <dbReference type="Proteomes" id="UP001597187"/>
    </source>
</evidence>
<reference evidence="3 4" key="1">
    <citation type="journal article" date="2019" name="Int. J. Syst. Evol. Microbiol.">
        <title>The Global Catalogue of Microorganisms (GCM) 10K type strain sequencing project: providing services to taxonomists for standard genome sequencing and annotation.</title>
        <authorList>
            <consortium name="The Broad Institute Genomics Platform"/>
            <consortium name="The Broad Institute Genome Sequencing Center for Infectious Disease"/>
            <person name="Wu L."/>
            <person name="Ma J."/>
        </authorList>
    </citation>
    <scope>NUCLEOTIDE SEQUENCE [LARGE SCALE GENOMIC DNA]</scope>
    <source>
        <strain evidence="3 4">CGMCC 1.12563</strain>
    </source>
</reference>
<proteinExistence type="predicted"/>
<keyword evidence="1" id="KW-1133">Transmembrane helix</keyword>
<evidence type="ECO:0000256" key="1">
    <source>
        <dbReference type="SAM" id="Phobius"/>
    </source>
</evidence>
<keyword evidence="4" id="KW-1185">Reference proteome</keyword>
<name>A0ABD6AY54_9EURY</name>
<dbReference type="Pfam" id="PF04982">
    <property type="entry name" value="TM_HPP"/>
    <property type="match status" value="1"/>
</dbReference>
<dbReference type="AlphaFoldDB" id="A0ABD6AY54"/>